<dbReference type="WBParaSite" id="SCUD_0001754101-mRNA-1">
    <property type="protein sequence ID" value="SCUD_0001754101-mRNA-1"/>
    <property type="gene ID" value="SCUD_0001754101"/>
</dbReference>
<organism evidence="3">
    <name type="scientific">Schistosoma curassoni</name>
    <dbReference type="NCBI Taxonomy" id="6186"/>
    <lineage>
        <taxon>Eukaryota</taxon>
        <taxon>Metazoa</taxon>
        <taxon>Spiralia</taxon>
        <taxon>Lophotrochozoa</taxon>
        <taxon>Platyhelminthes</taxon>
        <taxon>Trematoda</taxon>
        <taxon>Digenea</taxon>
        <taxon>Strigeidida</taxon>
        <taxon>Schistosomatoidea</taxon>
        <taxon>Schistosomatidae</taxon>
        <taxon>Schistosoma</taxon>
    </lineage>
</organism>
<dbReference type="Proteomes" id="UP000279833">
    <property type="component" value="Unassembled WGS sequence"/>
</dbReference>
<keyword evidence="2" id="KW-1185">Reference proteome</keyword>
<evidence type="ECO:0000313" key="1">
    <source>
        <dbReference type="EMBL" id="VDP63761.1"/>
    </source>
</evidence>
<accession>A0A183KR52</accession>
<gene>
    <name evidence="1" type="ORF">SCUD_LOCUS17538</name>
</gene>
<reference evidence="3" key="1">
    <citation type="submission" date="2016-06" db="UniProtKB">
        <authorList>
            <consortium name="WormBaseParasite"/>
        </authorList>
    </citation>
    <scope>IDENTIFICATION</scope>
</reference>
<name>A0A183KR52_9TREM</name>
<proteinExistence type="predicted"/>
<sequence length="66" mass="7444">MVFGGSQQETLEPGFVLLCTRQQGVPVVLRELVLPDRFHAVSPSFKVRDVTTEHSEPRLTSCRTEM</sequence>
<protein>
    <submittedName>
        <fullName evidence="1 3">Uncharacterized protein</fullName>
    </submittedName>
</protein>
<dbReference type="EMBL" id="UZAK01039920">
    <property type="protein sequence ID" value="VDP63761.1"/>
    <property type="molecule type" value="Genomic_DNA"/>
</dbReference>
<dbReference type="AlphaFoldDB" id="A0A183KR52"/>
<evidence type="ECO:0000313" key="2">
    <source>
        <dbReference type="Proteomes" id="UP000279833"/>
    </source>
</evidence>
<evidence type="ECO:0000313" key="3">
    <source>
        <dbReference type="WBParaSite" id="SCUD_0001754101-mRNA-1"/>
    </source>
</evidence>
<reference evidence="1 2" key="2">
    <citation type="submission" date="2018-11" db="EMBL/GenBank/DDBJ databases">
        <authorList>
            <consortium name="Pathogen Informatics"/>
        </authorList>
    </citation>
    <scope>NUCLEOTIDE SEQUENCE [LARGE SCALE GENOMIC DNA]</scope>
    <source>
        <strain evidence="1">Dakar</strain>
        <strain evidence="2">Dakar, Senegal</strain>
    </source>
</reference>